<organism evidence="3 4">
    <name type="scientific">Cynoglossus semilaevis</name>
    <name type="common">Tongue sole</name>
    <dbReference type="NCBI Taxonomy" id="244447"/>
    <lineage>
        <taxon>Eukaryota</taxon>
        <taxon>Metazoa</taxon>
        <taxon>Chordata</taxon>
        <taxon>Craniata</taxon>
        <taxon>Vertebrata</taxon>
        <taxon>Euteleostomi</taxon>
        <taxon>Actinopterygii</taxon>
        <taxon>Neopterygii</taxon>
        <taxon>Teleostei</taxon>
        <taxon>Neoteleostei</taxon>
        <taxon>Acanthomorphata</taxon>
        <taxon>Carangaria</taxon>
        <taxon>Pleuronectiformes</taxon>
        <taxon>Pleuronectoidei</taxon>
        <taxon>Cynoglossidae</taxon>
        <taxon>Cynoglossinae</taxon>
        <taxon>Cynoglossus</taxon>
    </lineage>
</organism>
<dbReference type="Gene3D" id="1.10.555.10">
    <property type="entry name" value="Rho GTPase activation protein"/>
    <property type="match status" value="1"/>
</dbReference>
<dbReference type="InterPro" id="IPR000198">
    <property type="entry name" value="RhoGAP_dom"/>
</dbReference>
<proteinExistence type="predicted"/>
<dbReference type="RefSeq" id="XP_016888939.1">
    <property type="nucleotide sequence ID" value="XM_017033450.2"/>
</dbReference>
<dbReference type="GeneTree" id="ENSGT00940000155312"/>
<evidence type="ECO:0000313" key="4">
    <source>
        <dbReference type="Proteomes" id="UP000265120"/>
    </source>
</evidence>
<dbReference type="STRING" id="244447.ENSCSEP00000005558"/>
<feature type="region of interest" description="Disordered" evidence="1">
    <location>
        <begin position="182"/>
        <end position="232"/>
    </location>
</feature>
<dbReference type="SMART" id="SM00324">
    <property type="entry name" value="RhoGAP"/>
    <property type="match status" value="1"/>
</dbReference>
<name>A0A3P8UQT8_CYNSE</name>
<keyword evidence="4" id="KW-1185">Reference proteome</keyword>
<dbReference type="Proteomes" id="UP000265120">
    <property type="component" value="Chromosome 7"/>
</dbReference>
<dbReference type="PROSITE" id="PS50238">
    <property type="entry name" value="RHOGAP"/>
    <property type="match status" value="1"/>
</dbReference>
<dbReference type="AlphaFoldDB" id="A0A3P8UQT8"/>
<dbReference type="KEGG" id="csem:103381200"/>
<reference evidence="3" key="3">
    <citation type="submission" date="2025-09" db="UniProtKB">
        <authorList>
            <consortium name="Ensembl"/>
        </authorList>
    </citation>
    <scope>IDENTIFICATION</scope>
</reference>
<evidence type="ECO:0000313" key="3">
    <source>
        <dbReference type="Ensembl" id="ENSCSEP00000005558.1"/>
    </source>
</evidence>
<dbReference type="InterPro" id="IPR042869">
    <property type="entry name" value="ARHGAP11A/B"/>
</dbReference>
<dbReference type="GeneID" id="103381200"/>
<protein>
    <submittedName>
        <fullName evidence="3">Rho GTPase-activating protein 11A-like</fullName>
    </submittedName>
</protein>
<dbReference type="InParanoid" id="A0A3P8UQT8"/>
<dbReference type="GO" id="GO:0005096">
    <property type="term" value="F:GTPase activator activity"/>
    <property type="evidence" value="ECO:0007669"/>
    <property type="project" value="TreeGrafter"/>
</dbReference>
<feature type="compositionally biased region" description="Basic residues" evidence="1">
    <location>
        <begin position="182"/>
        <end position="194"/>
    </location>
</feature>
<feature type="compositionally biased region" description="Low complexity" evidence="1">
    <location>
        <begin position="207"/>
        <end position="221"/>
    </location>
</feature>
<dbReference type="OrthoDB" id="9922675at2759"/>
<evidence type="ECO:0000256" key="1">
    <source>
        <dbReference type="SAM" id="MobiDB-lite"/>
    </source>
</evidence>
<reference evidence="3 4" key="1">
    <citation type="journal article" date="2014" name="Nat. Genet.">
        <title>Whole-genome sequence of a flatfish provides insights into ZW sex chromosome evolution and adaptation to a benthic lifestyle.</title>
        <authorList>
            <person name="Chen S."/>
            <person name="Zhang G."/>
            <person name="Shao C."/>
            <person name="Huang Q."/>
            <person name="Liu G."/>
            <person name="Zhang P."/>
            <person name="Song W."/>
            <person name="An N."/>
            <person name="Chalopin D."/>
            <person name="Volff J.N."/>
            <person name="Hong Y."/>
            <person name="Li Q."/>
            <person name="Sha Z."/>
            <person name="Zhou H."/>
            <person name="Xie M."/>
            <person name="Yu Q."/>
            <person name="Liu Y."/>
            <person name="Xiang H."/>
            <person name="Wang N."/>
            <person name="Wu K."/>
            <person name="Yang C."/>
            <person name="Zhou Q."/>
            <person name="Liao X."/>
            <person name="Yang L."/>
            <person name="Hu Q."/>
            <person name="Zhang J."/>
            <person name="Meng L."/>
            <person name="Jin L."/>
            <person name="Tian Y."/>
            <person name="Lian J."/>
            <person name="Yang J."/>
            <person name="Miao G."/>
            <person name="Liu S."/>
            <person name="Liang Z."/>
            <person name="Yan F."/>
            <person name="Li Y."/>
            <person name="Sun B."/>
            <person name="Zhang H."/>
            <person name="Zhang J."/>
            <person name="Zhu Y."/>
            <person name="Du M."/>
            <person name="Zhao Y."/>
            <person name="Schartl M."/>
            <person name="Tang Q."/>
            <person name="Wang J."/>
        </authorList>
    </citation>
    <scope>NUCLEOTIDE SEQUENCE</scope>
</reference>
<accession>A0A3P8UQT8</accession>
<dbReference type="PANTHER" id="PTHR15670">
    <property type="entry name" value="RHO GTPASE ACTIVATING PROTEIN 11A"/>
    <property type="match status" value="1"/>
</dbReference>
<dbReference type="Pfam" id="PF00620">
    <property type="entry name" value="RhoGAP"/>
    <property type="match status" value="1"/>
</dbReference>
<reference evidence="3" key="2">
    <citation type="submission" date="2025-08" db="UniProtKB">
        <authorList>
            <consortium name="Ensembl"/>
        </authorList>
    </citation>
    <scope>IDENTIFICATION</scope>
</reference>
<dbReference type="InterPro" id="IPR008936">
    <property type="entry name" value="Rho_GTPase_activation_prot"/>
</dbReference>
<evidence type="ECO:0000259" key="2">
    <source>
        <dbReference type="PROSITE" id="PS50238"/>
    </source>
</evidence>
<sequence>MKCFVKDNISQLTSTVHVLYLFQAKLNRGESSLSGALAYDVATLIKQFCRELPEPLFPSELHASLLKAQGLSSAEDRMSALQLLSCLLPAQNFSCLHYLFNFLSAIAQRCSENLMTISNLATVFAPCLLPPPDKTEMSEGRLELRVRVLSTFIEKPHLFGVIPKAVMDSMLFLTNLRIPKKTPSKKVQKKRHSFKMMPSVKTRSKFTPAASEPSSESTSEAKPGMRRSQGLGTFPNITLFRTCLPSTEQASCSIMSYEDPMQSLLKRELRLGPMFHRGHQTDVDTLGGLRKLQLTPSL</sequence>
<dbReference type="GO" id="GO:0007165">
    <property type="term" value="P:signal transduction"/>
    <property type="evidence" value="ECO:0007669"/>
    <property type="project" value="InterPro"/>
</dbReference>
<dbReference type="Ensembl" id="ENSCSET00000005618.1">
    <property type="protein sequence ID" value="ENSCSEP00000005558.1"/>
    <property type="gene ID" value="ENSCSEG00000003595.1"/>
</dbReference>
<dbReference type="SUPFAM" id="SSF48350">
    <property type="entry name" value="GTPase activation domain, GAP"/>
    <property type="match status" value="1"/>
</dbReference>
<feature type="domain" description="Rho-GAP" evidence="2">
    <location>
        <begin position="1"/>
        <end position="160"/>
    </location>
</feature>
<dbReference type="PANTHER" id="PTHR15670:SF4">
    <property type="entry name" value="RHO GTPASE-ACTIVATING PROTEIN 11A"/>
    <property type="match status" value="1"/>
</dbReference>